<dbReference type="EMBL" id="LVVZ01000018">
    <property type="protein sequence ID" value="OKL43764.1"/>
    <property type="molecule type" value="Genomic_DNA"/>
</dbReference>
<feature type="transmembrane region" description="Helical" evidence="1">
    <location>
        <begin position="311"/>
        <end position="330"/>
    </location>
</feature>
<sequence>MSTTSQLIRSWRGPAVLSFGFRPFFLGAALWAALSGVVWVLMLSGKVVLPTALDPVSWHAHEFLFGYLGAVIAGFLLTAIPNWTGRLPIVGWPLATLFGLWLLGRAVVASSALLPTGLVIMVDLSMPIALAIASAREIYAGQNWRNLAVLAMLVAFIVANGVFHVSAAEGEYAAQGIGMRLGVAAAVMMVAVIGGRIVPSFTRNWLAKRGASRKTSLPAVQVFDRAALIVLLAALAVWVFAPFERLTGLFLLGAGAFHLLRLARWKGWLTFAEPLVLILHGAYLFLPIGLLVLGLEILVPGTLGMATAQHVLMAGVIGSMTLAVMTRATLGHTGRSLSAGPATTLIYAAVIVSVFSRVGAGVWLEHASLFHAVSGWAWFGAFAGFVFVYGPLLISERKKSGGS</sequence>
<feature type="transmembrane region" description="Helical" evidence="1">
    <location>
        <begin position="63"/>
        <end position="80"/>
    </location>
</feature>
<feature type="transmembrane region" description="Helical" evidence="1">
    <location>
        <begin position="87"/>
        <end position="107"/>
    </location>
</feature>
<feature type="transmembrane region" description="Helical" evidence="1">
    <location>
        <begin position="246"/>
        <end position="263"/>
    </location>
</feature>
<feature type="transmembrane region" description="Helical" evidence="1">
    <location>
        <begin position="147"/>
        <end position="165"/>
    </location>
</feature>
<name>A0A1U7JGE7_9HYPH</name>
<keyword evidence="1" id="KW-0812">Transmembrane</keyword>
<evidence type="ECO:0000256" key="1">
    <source>
        <dbReference type="SAM" id="Phobius"/>
    </source>
</evidence>
<evidence type="ECO:0000313" key="2">
    <source>
        <dbReference type="EMBL" id="OKL43764.1"/>
    </source>
</evidence>
<comment type="caution">
    <text evidence="2">The sequence shown here is derived from an EMBL/GenBank/DDBJ whole genome shotgun (WGS) entry which is preliminary data.</text>
</comment>
<feature type="transmembrane region" description="Helical" evidence="1">
    <location>
        <begin position="342"/>
        <end position="364"/>
    </location>
</feature>
<feature type="transmembrane region" description="Helical" evidence="1">
    <location>
        <begin position="275"/>
        <end position="299"/>
    </location>
</feature>
<proteinExistence type="predicted"/>
<dbReference type="InterPro" id="IPR010266">
    <property type="entry name" value="NnrS"/>
</dbReference>
<feature type="transmembrane region" description="Helical" evidence="1">
    <location>
        <begin position="113"/>
        <end position="135"/>
    </location>
</feature>
<accession>A0A1U7JGE7</accession>
<feature type="transmembrane region" description="Helical" evidence="1">
    <location>
        <begin position="21"/>
        <end position="43"/>
    </location>
</feature>
<reference evidence="2 3" key="1">
    <citation type="submission" date="2016-03" db="EMBL/GenBank/DDBJ databases">
        <title>Genome sequence of Nesiotobacter sp. nov., a moderately halophilic alphaproteobacterium isolated from the Yellow Sea, China.</title>
        <authorList>
            <person name="Zhang G."/>
            <person name="Zhang R."/>
        </authorList>
    </citation>
    <scope>NUCLEOTIDE SEQUENCE [LARGE SCALE GENOMIC DNA]</scope>
    <source>
        <strain evidence="2 3">WB1-6</strain>
    </source>
</reference>
<dbReference type="Pfam" id="PF05940">
    <property type="entry name" value="NnrS"/>
    <property type="match status" value="1"/>
</dbReference>
<keyword evidence="3" id="KW-1185">Reference proteome</keyword>
<protein>
    <submittedName>
        <fullName evidence="2">Short-chain dehydrogenase</fullName>
    </submittedName>
</protein>
<gene>
    <name evidence="2" type="ORF">A3843_11610</name>
</gene>
<dbReference type="RefSeq" id="WP_028481516.1">
    <property type="nucleotide sequence ID" value="NZ_LVVZ01000018.1"/>
</dbReference>
<feature type="transmembrane region" description="Helical" evidence="1">
    <location>
        <begin position="219"/>
        <end position="240"/>
    </location>
</feature>
<evidence type="ECO:0000313" key="3">
    <source>
        <dbReference type="Proteomes" id="UP000185783"/>
    </source>
</evidence>
<dbReference type="Proteomes" id="UP000185783">
    <property type="component" value="Unassembled WGS sequence"/>
</dbReference>
<keyword evidence="1" id="KW-1133">Transmembrane helix</keyword>
<keyword evidence="1" id="KW-0472">Membrane</keyword>
<dbReference type="AlphaFoldDB" id="A0A1U7JGE7"/>
<feature type="transmembrane region" description="Helical" evidence="1">
    <location>
        <begin position="376"/>
        <end position="394"/>
    </location>
</feature>
<organism evidence="2 3">
    <name type="scientific">Pseudovibrio exalbescens</name>
    <dbReference type="NCBI Taxonomy" id="197461"/>
    <lineage>
        <taxon>Bacteria</taxon>
        <taxon>Pseudomonadati</taxon>
        <taxon>Pseudomonadota</taxon>
        <taxon>Alphaproteobacteria</taxon>
        <taxon>Hyphomicrobiales</taxon>
        <taxon>Stappiaceae</taxon>
        <taxon>Pseudovibrio</taxon>
    </lineage>
</organism>
<dbReference type="STRING" id="197461.A3843_11610"/>
<feature type="transmembrane region" description="Helical" evidence="1">
    <location>
        <begin position="177"/>
        <end position="198"/>
    </location>
</feature>